<gene>
    <name evidence="1" type="ORF">CJP73_08035</name>
</gene>
<name>A0A3A1YUX9_9BURK</name>
<accession>A0A3A1YUX9</accession>
<organism evidence="1 2">
    <name type="scientific">Neopusillimonas maritima</name>
    <dbReference type="NCBI Taxonomy" id="2026239"/>
    <lineage>
        <taxon>Bacteria</taxon>
        <taxon>Pseudomonadati</taxon>
        <taxon>Pseudomonadota</taxon>
        <taxon>Betaproteobacteria</taxon>
        <taxon>Burkholderiales</taxon>
        <taxon>Alcaligenaceae</taxon>
        <taxon>Neopusillimonas</taxon>
    </lineage>
</organism>
<dbReference type="RefSeq" id="WP_119516090.1">
    <property type="nucleotide sequence ID" value="NZ_NQYH01000005.1"/>
</dbReference>
<dbReference type="AlphaFoldDB" id="A0A3A1YUX9"/>
<proteinExistence type="predicted"/>
<comment type="caution">
    <text evidence="1">The sequence shown here is derived from an EMBL/GenBank/DDBJ whole genome shotgun (WGS) entry which is preliminary data.</text>
</comment>
<dbReference type="Proteomes" id="UP000266206">
    <property type="component" value="Unassembled WGS sequence"/>
</dbReference>
<sequence>MQNFHLTQLQPTITRPATPITWPYLSDEPLPWDEHIGICDPLPTALLSEWITSPRFEAAQRRLANMQRQNEFAQFQAQLTGSLENEYAIDIRSVLANARNQRKHFIPIYHDIEGLNSVCYGFGVIPAQRRSHLAYEEVVSAQDPGLMTVLKGTITEGGEPVRYAHELRIRFYGCIERAFKDVFADLLPKFDQAGIERRLDYIHCLLVSLNLHPEQVIRNRDYLNQVLTEPAAA</sequence>
<evidence type="ECO:0000313" key="1">
    <source>
        <dbReference type="EMBL" id="RIY41089.1"/>
    </source>
</evidence>
<reference evidence="1 2" key="1">
    <citation type="submission" date="2017-08" db="EMBL/GenBank/DDBJ databases">
        <title>Pusillimonas indicus sp. nov., a member of the family Alcaligenaceae isolated from surface seawater.</title>
        <authorList>
            <person name="Li J."/>
        </authorList>
    </citation>
    <scope>NUCLEOTIDE SEQUENCE [LARGE SCALE GENOMIC DNA]</scope>
    <source>
        <strain evidence="1 2">L52-1-41</strain>
    </source>
</reference>
<protein>
    <submittedName>
        <fullName evidence="1">Uncharacterized protein</fullName>
    </submittedName>
</protein>
<dbReference type="EMBL" id="NQYH01000005">
    <property type="protein sequence ID" value="RIY41089.1"/>
    <property type="molecule type" value="Genomic_DNA"/>
</dbReference>
<evidence type="ECO:0000313" key="2">
    <source>
        <dbReference type="Proteomes" id="UP000266206"/>
    </source>
</evidence>
<dbReference type="OrthoDB" id="9997114at2"/>